<reference evidence="1 2" key="1">
    <citation type="journal article" date="2013" name="PLoS ONE">
        <title>Predicting the Proteins of Angomonas deanei, Strigomonas culicis and Their Respective Endosymbionts Reveals New Aspects of the Trypanosomatidae Family.</title>
        <authorList>
            <person name="Motta M.C."/>
            <person name="Martins A.C."/>
            <person name="de Souza S.S."/>
            <person name="Catta-Preta C.M."/>
            <person name="Silva R."/>
            <person name="Klein C.C."/>
            <person name="de Almeida L.G."/>
            <person name="de Lima Cunha O."/>
            <person name="Ciapina L.P."/>
            <person name="Brocchi M."/>
            <person name="Colabardini A.C."/>
            <person name="de Araujo Lima B."/>
            <person name="Machado C.R."/>
            <person name="de Almeida Soares C.M."/>
            <person name="Probst C.M."/>
            <person name="de Menezes C.B."/>
            <person name="Thompson C.E."/>
            <person name="Bartholomeu D.C."/>
            <person name="Gradia D.F."/>
            <person name="Pavoni D.P."/>
            <person name="Grisard E.C."/>
            <person name="Fantinatti-Garboggini F."/>
            <person name="Marchini F.K."/>
            <person name="Rodrigues-Luiz G.F."/>
            <person name="Wagner G."/>
            <person name="Goldman G.H."/>
            <person name="Fietto J.L."/>
            <person name="Elias M.C."/>
            <person name="Goldman M.H."/>
            <person name="Sagot M.F."/>
            <person name="Pereira M."/>
            <person name="Stoco P.H."/>
            <person name="de Mendonca-Neto R.P."/>
            <person name="Teixeira S.M."/>
            <person name="Maciel T.E."/>
            <person name="de Oliveira Mendes T.A."/>
            <person name="Urmenyi T.P."/>
            <person name="de Souza W."/>
            <person name="Schenkman S."/>
            <person name="de Vasconcelos A.T."/>
        </authorList>
    </citation>
    <scope>NUCLEOTIDE SEQUENCE [LARGE SCALE GENOMIC DNA]</scope>
</reference>
<comment type="caution">
    <text evidence="1">The sequence shown here is derived from an EMBL/GenBank/DDBJ whole genome shotgun (WGS) entry which is preliminary data.</text>
</comment>
<protein>
    <submittedName>
        <fullName evidence="1">Uncharacterized protein</fullName>
    </submittedName>
</protein>
<evidence type="ECO:0000313" key="2">
    <source>
        <dbReference type="Proteomes" id="UP000015354"/>
    </source>
</evidence>
<dbReference type="AlphaFoldDB" id="S9TJL3"/>
<keyword evidence="2" id="KW-1185">Reference proteome</keyword>
<name>S9TJL3_9TRYP</name>
<accession>S9TJL3</accession>
<proteinExistence type="predicted"/>
<sequence length="139" mass="16005">MEPLRTGQRVPEWLQKEAEDAVLTQETPMLGMELYSLDYLEESNTHSAAITMKEVRFLNHSMHTLMSRFLRYFDPLMSTPPKPLRYADQLDEPHGGDTSVALTALLRRTEGEYRRSACSYLPLHRPPRPAEGRRAVPHV</sequence>
<dbReference type="OrthoDB" id="348976at2759"/>
<gene>
    <name evidence="1" type="ORF">STCU_10067</name>
</gene>
<organism evidence="1 2">
    <name type="scientific">Strigomonas culicis</name>
    <dbReference type="NCBI Taxonomy" id="28005"/>
    <lineage>
        <taxon>Eukaryota</taxon>
        <taxon>Discoba</taxon>
        <taxon>Euglenozoa</taxon>
        <taxon>Kinetoplastea</taxon>
        <taxon>Metakinetoplastina</taxon>
        <taxon>Trypanosomatida</taxon>
        <taxon>Trypanosomatidae</taxon>
        <taxon>Strigomonadinae</taxon>
        <taxon>Strigomonas</taxon>
    </lineage>
</organism>
<dbReference type="Proteomes" id="UP000015354">
    <property type="component" value="Unassembled WGS sequence"/>
</dbReference>
<dbReference type="EMBL" id="ATMH01009999">
    <property type="protein sequence ID" value="EPY18302.1"/>
    <property type="molecule type" value="Genomic_DNA"/>
</dbReference>
<evidence type="ECO:0000313" key="1">
    <source>
        <dbReference type="EMBL" id="EPY18302.1"/>
    </source>
</evidence>